<keyword evidence="3" id="KW-1185">Reference proteome</keyword>
<proteinExistence type="predicted"/>
<dbReference type="GO" id="GO:0016491">
    <property type="term" value="F:oxidoreductase activity"/>
    <property type="evidence" value="ECO:0007669"/>
    <property type="project" value="UniProtKB-KW"/>
</dbReference>
<dbReference type="PANTHER" id="PTHR35870:SF1">
    <property type="entry name" value="PROTEIN, PUTATIVE (AFU_ORTHOLOGUE AFUA_5G03330)-RELATED"/>
    <property type="match status" value="1"/>
</dbReference>
<dbReference type="Proteomes" id="UP000053342">
    <property type="component" value="Unassembled WGS sequence"/>
</dbReference>
<dbReference type="AlphaFoldDB" id="A0A0D2BEI6"/>
<dbReference type="HOGENOM" id="CLU_2483371_0_0_1"/>
<dbReference type="RefSeq" id="XP_016256123.1">
    <property type="nucleotide sequence ID" value="XM_016413507.1"/>
</dbReference>
<sequence length="87" mass="9638">MKSSELANTAAYIFCSAQRPPYENRFDFFTLHGLTPTVHFPAFLEHPAFPPTGVARLVEYLGRVIIALYAGIGCPEPELTYALSHVP</sequence>
<dbReference type="GeneID" id="27363853"/>
<dbReference type="VEuPathDB" id="FungiDB:PV06_11779"/>
<dbReference type="Pfam" id="PF14027">
    <property type="entry name" value="Questin_oxidase"/>
    <property type="match status" value="1"/>
</dbReference>
<dbReference type="OrthoDB" id="10004862at2759"/>
<evidence type="ECO:0000313" key="3">
    <source>
        <dbReference type="Proteomes" id="UP000053342"/>
    </source>
</evidence>
<dbReference type="STRING" id="215243.A0A0D2BEI6"/>
<reference evidence="2 3" key="1">
    <citation type="submission" date="2015-01" db="EMBL/GenBank/DDBJ databases">
        <title>The Genome Sequence of Exophiala oligosperma CBS72588.</title>
        <authorList>
            <consortium name="The Broad Institute Genomics Platform"/>
            <person name="Cuomo C."/>
            <person name="de Hoog S."/>
            <person name="Gorbushina A."/>
            <person name="Stielow B."/>
            <person name="Teixiera M."/>
            <person name="Abouelleil A."/>
            <person name="Chapman S.B."/>
            <person name="Priest M."/>
            <person name="Young S.K."/>
            <person name="Wortman J."/>
            <person name="Nusbaum C."/>
            <person name="Birren B."/>
        </authorList>
    </citation>
    <scope>NUCLEOTIDE SEQUENCE [LARGE SCALE GENOMIC DNA]</scope>
    <source>
        <strain evidence="2 3">CBS 72588</strain>
    </source>
</reference>
<gene>
    <name evidence="2" type="ORF">PV06_11779</name>
</gene>
<name>A0A0D2BEI6_9EURO</name>
<protein>
    <submittedName>
        <fullName evidence="2">Uncharacterized protein</fullName>
    </submittedName>
</protein>
<evidence type="ECO:0000313" key="2">
    <source>
        <dbReference type="EMBL" id="KIW35907.1"/>
    </source>
</evidence>
<dbReference type="PANTHER" id="PTHR35870">
    <property type="entry name" value="PROTEIN, PUTATIVE (AFU_ORTHOLOGUE AFUA_5G03330)-RELATED"/>
    <property type="match status" value="1"/>
</dbReference>
<accession>A0A0D2BEI6</accession>
<dbReference type="EMBL" id="KN847392">
    <property type="protein sequence ID" value="KIW35907.1"/>
    <property type="molecule type" value="Genomic_DNA"/>
</dbReference>
<organism evidence="2 3">
    <name type="scientific">Exophiala oligosperma</name>
    <dbReference type="NCBI Taxonomy" id="215243"/>
    <lineage>
        <taxon>Eukaryota</taxon>
        <taxon>Fungi</taxon>
        <taxon>Dikarya</taxon>
        <taxon>Ascomycota</taxon>
        <taxon>Pezizomycotina</taxon>
        <taxon>Eurotiomycetes</taxon>
        <taxon>Chaetothyriomycetidae</taxon>
        <taxon>Chaetothyriales</taxon>
        <taxon>Herpotrichiellaceae</taxon>
        <taxon>Exophiala</taxon>
    </lineage>
</organism>
<dbReference type="InterPro" id="IPR025337">
    <property type="entry name" value="Questin_oxidase-like"/>
</dbReference>
<evidence type="ECO:0000256" key="1">
    <source>
        <dbReference type="ARBA" id="ARBA00023002"/>
    </source>
</evidence>
<keyword evidence="1" id="KW-0560">Oxidoreductase</keyword>